<evidence type="ECO:0000313" key="1">
    <source>
        <dbReference type="EMBL" id="CAJ2645963.1"/>
    </source>
</evidence>
<dbReference type="Proteomes" id="UP001177021">
    <property type="component" value="Unassembled WGS sequence"/>
</dbReference>
<evidence type="ECO:0000313" key="2">
    <source>
        <dbReference type="Proteomes" id="UP001177021"/>
    </source>
</evidence>
<reference evidence="1" key="1">
    <citation type="submission" date="2023-10" db="EMBL/GenBank/DDBJ databases">
        <authorList>
            <person name="Rodriguez Cubillos JULIANA M."/>
            <person name="De Vega J."/>
        </authorList>
    </citation>
    <scope>NUCLEOTIDE SEQUENCE</scope>
</reference>
<comment type="caution">
    <text evidence="1">The sequence shown here is derived from an EMBL/GenBank/DDBJ whole genome shotgun (WGS) entry which is preliminary data.</text>
</comment>
<protein>
    <submittedName>
        <fullName evidence="1">Uncharacterized protein</fullName>
    </submittedName>
</protein>
<sequence length="67" mass="8119">MMTTCAMRDKAAKTTAELEAKEKMKTKSDMFWIYYYFFLLIILFYSTFMSKFVVSFIYFFGSEKIHF</sequence>
<name>A0ACB0JR91_TRIPR</name>
<dbReference type="EMBL" id="CASHSV030000109">
    <property type="protein sequence ID" value="CAJ2645963.1"/>
    <property type="molecule type" value="Genomic_DNA"/>
</dbReference>
<keyword evidence="2" id="KW-1185">Reference proteome</keyword>
<accession>A0ACB0JR91</accession>
<organism evidence="1 2">
    <name type="scientific">Trifolium pratense</name>
    <name type="common">Red clover</name>
    <dbReference type="NCBI Taxonomy" id="57577"/>
    <lineage>
        <taxon>Eukaryota</taxon>
        <taxon>Viridiplantae</taxon>
        <taxon>Streptophyta</taxon>
        <taxon>Embryophyta</taxon>
        <taxon>Tracheophyta</taxon>
        <taxon>Spermatophyta</taxon>
        <taxon>Magnoliopsida</taxon>
        <taxon>eudicotyledons</taxon>
        <taxon>Gunneridae</taxon>
        <taxon>Pentapetalae</taxon>
        <taxon>rosids</taxon>
        <taxon>fabids</taxon>
        <taxon>Fabales</taxon>
        <taxon>Fabaceae</taxon>
        <taxon>Papilionoideae</taxon>
        <taxon>50 kb inversion clade</taxon>
        <taxon>NPAAA clade</taxon>
        <taxon>Hologalegina</taxon>
        <taxon>IRL clade</taxon>
        <taxon>Trifolieae</taxon>
        <taxon>Trifolium</taxon>
    </lineage>
</organism>
<gene>
    <name evidence="1" type="ORF">MILVUS5_LOCUS14769</name>
</gene>
<proteinExistence type="predicted"/>